<proteinExistence type="predicted"/>
<name>A0ABM7VEI8_9BACT</name>
<dbReference type="EMBL" id="AP025292">
    <property type="protein sequence ID" value="BDC99113.1"/>
    <property type="molecule type" value="Genomic_DNA"/>
</dbReference>
<gene>
    <name evidence="1" type="ORF">PEPS_13940</name>
</gene>
<evidence type="ECO:0000313" key="2">
    <source>
        <dbReference type="Proteomes" id="UP001354989"/>
    </source>
</evidence>
<reference evidence="1 2" key="1">
    <citation type="submission" date="2021-12" db="EMBL/GenBank/DDBJ databases">
        <title>Genome sequencing of bacteria with rrn-lacking chromosome and rrn-plasmid.</title>
        <authorList>
            <person name="Anda M."/>
            <person name="Iwasaki W."/>
        </authorList>
    </citation>
    <scope>NUCLEOTIDE SEQUENCE [LARGE SCALE GENOMIC DNA]</scope>
    <source>
        <strain evidence="1 2">NBRC 101262</strain>
    </source>
</reference>
<keyword evidence="2" id="KW-1185">Reference proteome</keyword>
<organism evidence="1 2">
    <name type="scientific">Persicobacter psychrovividus</name>
    <dbReference type="NCBI Taxonomy" id="387638"/>
    <lineage>
        <taxon>Bacteria</taxon>
        <taxon>Pseudomonadati</taxon>
        <taxon>Bacteroidota</taxon>
        <taxon>Cytophagia</taxon>
        <taxon>Cytophagales</taxon>
        <taxon>Persicobacteraceae</taxon>
        <taxon>Persicobacter</taxon>
    </lineage>
</organism>
<dbReference type="Proteomes" id="UP001354989">
    <property type="component" value="Chromosome"/>
</dbReference>
<evidence type="ECO:0000313" key="1">
    <source>
        <dbReference type="EMBL" id="BDC99113.1"/>
    </source>
</evidence>
<sequence length="160" mass="18574">MAWNISFMCVKASKGEIDNIIPDVFYKSDENLFFEDATSYRMEKAMGVTELNGWVIITDVANRVTYNERLPLNVSNNFEVKTFYISETPIFRTYSNGKSLESAKGIEELDTILSSRKLEAKDNYGETKSIQLFEHEILNGLKDGWIEHLFRVKFDKYELD</sequence>
<accession>A0ABM7VEI8</accession>
<protein>
    <submittedName>
        <fullName evidence="1">Uncharacterized protein</fullName>
    </submittedName>
</protein>
<dbReference type="RefSeq" id="WP_338396592.1">
    <property type="nucleotide sequence ID" value="NZ_AP025292.1"/>
</dbReference>